<gene>
    <name evidence="4" type="ORF">PXEA_LOCUS24491</name>
</gene>
<keyword evidence="1" id="KW-0677">Repeat</keyword>
<accession>A0A3S5A9A4</accession>
<proteinExistence type="predicted"/>
<comment type="caution">
    <text evidence="4">The sequence shown here is derived from an EMBL/GenBank/DDBJ whole genome shotgun (WGS) entry which is preliminary data.</text>
</comment>
<dbReference type="Pfam" id="PF12796">
    <property type="entry name" value="Ank_2"/>
    <property type="match status" value="1"/>
</dbReference>
<keyword evidence="2 3" id="KW-0040">ANK repeat</keyword>
<evidence type="ECO:0000256" key="2">
    <source>
        <dbReference type="ARBA" id="ARBA00023043"/>
    </source>
</evidence>
<dbReference type="Proteomes" id="UP000784294">
    <property type="component" value="Unassembled WGS sequence"/>
</dbReference>
<dbReference type="Gene3D" id="1.25.40.20">
    <property type="entry name" value="Ankyrin repeat-containing domain"/>
    <property type="match status" value="1"/>
</dbReference>
<feature type="repeat" description="ANK" evidence="3">
    <location>
        <begin position="110"/>
        <end position="142"/>
    </location>
</feature>
<dbReference type="OrthoDB" id="19174at2759"/>
<dbReference type="AlphaFoldDB" id="A0A3S5A9A4"/>
<reference evidence="4" key="1">
    <citation type="submission" date="2018-11" db="EMBL/GenBank/DDBJ databases">
        <authorList>
            <consortium name="Pathogen Informatics"/>
        </authorList>
    </citation>
    <scope>NUCLEOTIDE SEQUENCE</scope>
</reference>
<dbReference type="EMBL" id="CAAALY010118022">
    <property type="protein sequence ID" value="VEL31051.1"/>
    <property type="molecule type" value="Genomic_DNA"/>
</dbReference>
<protein>
    <submittedName>
        <fullName evidence="4">Uncharacterized protein</fullName>
    </submittedName>
</protein>
<dbReference type="SUPFAM" id="SSF48403">
    <property type="entry name" value="Ankyrin repeat"/>
    <property type="match status" value="1"/>
</dbReference>
<keyword evidence="5" id="KW-1185">Reference proteome</keyword>
<sequence length="210" mass="22949">MEGEETPNDPHDILGTVQKGNVEDLKNLYSKLPEIFSRSNDNGDFIAHMAAKHGRSDILQWLNSIKCKFNDEFNTAGFLPIHVAVLHGNLDCVLALKMGGANMDAISESDELTPLHLACRNGNVSIINVLANANANLLAKDAYGNKPIDIAVNYGQAKAAEILAKKMGIATPEVVALDNDPTCKRITEEQKKQNLKKLKQRIRDTSTEGT</sequence>
<evidence type="ECO:0000256" key="3">
    <source>
        <dbReference type="PROSITE-ProRule" id="PRU00023"/>
    </source>
</evidence>
<evidence type="ECO:0000313" key="5">
    <source>
        <dbReference type="Proteomes" id="UP000784294"/>
    </source>
</evidence>
<name>A0A3S5A9A4_9PLAT</name>
<evidence type="ECO:0000313" key="4">
    <source>
        <dbReference type="EMBL" id="VEL31051.1"/>
    </source>
</evidence>
<dbReference type="PROSITE" id="PS50088">
    <property type="entry name" value="ANK_REPEAT"/>
    <property type="match status" value="2"/>
</dbReference>
<dbReference type="PROSITE" id="PS50297">
    <property type="entry name" value="ANK_REP_REGION"/>
    <property type="match status" value="1"/>
</dbReference>
<dbReference type="InterPro" id="IPR002110">
    <property type="entry name" value="Ankyrin_rpt"/>
</dbReference>
<dbReference type="PANTHER" id="PTHR24198">
    <property type="entry name" value="ANKYRIN REPEAT AND PROTEIN KINASE DOMAIN-CONTAINING PROTEIN"/>
    <property type="match status" value="1"/>
</dbReference>
<feature type="repeat" description="ANK" evidence="3">
    <location>
        <begin position="76"/>
        <end position="108"/>
    </location>
</feature>
<dbReference type="SMART" id="SM00248">
    <property type="entry name" value="ANK"/>
    <property type="match status" value="4"/>
</dbReference>
<dbReference type="PANTHER" id="PTHR24198:SF165">
    <property type="entry name" value="ANKYRIN REPEAT-CONTAINING PROTEIN-RELATED"/>
    <property type="match status" value="1"/>
</dbReference>
<organism evidence="4 5">
    <name type="scientific">Protopolystoma xenopodis</name>
    <dbReference type="NCBI Taxonomy" id="117903"/>
    <lineage>
        <taxon>Eukaryota</taxon>
        <taxon>Metazoa</taxon>
        <taxon>Spiralia</taxon>
        <taxon>Lophotrochozoa</taxon>
        <taxon>Platyhelminthes</taxon>
        <taxon>Monogenea</taxon>
        <taxon>Polyopisthocotylea</taxon>
        <taxon>Polystomatidea</taxon>
        <taxon>Polystomatidae</taxon>
        <taxon>Protopolystoma</taxon>
    </lineage>
</organism>
<evidence type="ECO:0000256" key="1">
    <source>
        <dbReference type="ARBA" id="ARBA00022737"/>
    </source>
</evidence>
<dbReference type="InterPro" id="IPR036770">
    <property type="entry name" value="Ankyrin_rpt-contain_sf"/>
</dbReference>